<dbReference type="InterPro" id="IPR012340">
    <property type="entry name" value="NA-bd_OB-fold"/>
</dbReference>
<evidence type="ECO:0008006" key="4">
    <source>
        <dbReference type="Google" id="ProtNLM"/>
    </source>
</evidence>
<dbReference type="EMBL" id="JAUIZM010000010">
    <property type="protein sequence ID" value="KAK1360855.1"/>
    <property type="molecule type" value="Genomic_DNA"/>
</dbReference>
<organism evidence="2 3">
    <name type="scientific">Heracleum sosnowskyi</name>
    <dbReference type="NCBI Taxonomy" id="360622"/>
    <lineage>
        <taxon>Eukaryota</taxon>
        <taxon>Viridiplantae</taxon>
        <taxon>Streptophyta</taxon>
        <taxon>Embryophyta</taxon>
        <taxon>Tracheophyta</taxon>
        <taxon>Spermatophyta</taxon>
        <taxon>Magnoliopsida</taxon>
        <taxon>eudicotyledons</taxon>
        <taxon>Gunneridae</taxon>
        <taxon>Pentapetalae</taxon>
        <taxon>asterids</taxon>
        <taxon>campanulids</taxon>
        <taxon>Apiales</taxon>
        <taxon>Apiaceae</taxon>
        <taxon>Apioideae</taxon>
        <taxon>apioid superclade</taxon>
        <taxon>Tordylieae</taxon>
        <taxon>Tordyliinae</taxon>
        <taxon>Heracleum</taxon>
    </lineage>
</organism>
<sequence>MEDLEEPVIVIIASAKVSSWRGNVKQLRKKLEDPNFNKHDFSNKRKIVKNYGVCRSCYEDVQSEEGKYCCQKCPREVLEPIPRFKMNGFASDETGVIEIVIKDREIRSLLGNNFEQFEIEDKDYPKIRELLLGKDYTMKLLIKDDNIKLQDIVYEATYIFLGFNLDEEMLDPQQSLTNMDSFTGEPSGSSYNLDEISQLNNQ</sequence>
<feature type="region of interest" description="Disordered" evidence="1">
    <location>
        <begin position="176"/>
        <end position="202"/>
    </location>
</feature>
<evidence type="ECO:0000256" key="1">
    <source>
        <dbReference type="SAM" id="MobiDB-lite"/>
    </source>
</evidence>
<dbReference type="Proteomes" id="UP001237642">
    <property type="component" value="Unassembled WGS sequence"/>
</dbReference>
<dbReference type="Gene3D" id="2.40.50.140">
    <property type="entry name" value="Nucleic acid-binding proteins"/>
    <property type="match status" value="1"/>
</dbReference>
<protein>
    <recommendedName>
        <fullName evidence="4">Replication factor A C-terminal domain-containing protein</fullName>
    </recommendedName>
</protein>
<dbReference type="SUPFAM" id="SSF50249">
    <property type="entry name" value="Nucleic acid-binding proteins"/>
    <property type="match status" value="1"/>
</dbReference>
<name>A0AAD8M3R7_9APIA</name>
<evidence type="ECO:0000313" key="3">
    <source>
        <dbReference type="Proteomes" id="UP001237642"/>
    </source>
</evidence>
<reference evidence="2" key="1">
    <citation type="submission" date="2023-02" db="EMBL/GenBank/DDBJ databases">
        <title>Genome of toxic invasive species Heracleum sosnowskyi carries increased number of genes despite the absence of recent whole-genome duplications.</title>
        <authorList>
            <person name="Schelkunov M."/>
            <person name="Shtratnikova V."/>
            <person name="Makarenko M."/>
            <person name="Klepikova A."/>
            <person name="Omelchenko D."/>
            <person name="Novikova G."/>
            <person name="Obukhova E."/>
            <person name="Bogdanov V."/>
            <person name="Penin A."/>
            <person name="Logacheva M."/>
        </authorList>
    </citation>
    <scope>NUCLEOTIDE SEQUENCE</scope>
    <source>
        <strain evidence="2">Hsosn_3</strain>
        <tissue evidence="2">Leaf</tissue>
    </source>
</reference>
<reference evidence="2" key="2">
    <citation type="submission" date="2023-05" db="EMBL/GenBank/DDBJ databases">
        <authorList>
            <person name="Schelkunov M.I."/>
        </authorList>
    </citation>
    <scope>NUCLEOTIDE SEQUENCE</scope>
    <source>
        <strain evidence="2">Hsosn_3</strain>
        <tissue evidence="2">Leaf</tissue>
    </source>
</reference>
<proteinExistence type="predicted"/>
<gene>
    <name evidence="2" type="ORF">POM88_045329</name>
</gene>
<keyword evidence="3" id="KW-1185">Reference proteome</keyword>
<evidence type="ECO:0000313" key="2">
    <source>
        <dbReference type="EMBL" id="KAK1360855.1"/>
    </source>
</evidence>
<comment type="caution">
    <text evidence="2">The sequence shown here is derived from an EMBL/GenBank/DDBJ whole genome shotgun (WGS) entry which is preliminary data.</text>
</comment>
<dbReference type="AlphaFoldDB" id="A0AAD8M3R7"/>
<accession>A0AAD8M3R7</accession>